<name>A0A4R4NJX3_9ACTN</name>
<keyword evidence="2" id="KW-1185">Reference proteome</keyword>
<dbReference type="OrthoDB" id="3454234at2"/>
<dbReference type="InterPro" id="IPR000836">
    <property type="entry name" value="PRTase_dom"/>
</dbReference>
<protein>
    <submittedName>
        <fullName evidence="1">Phosphoribosyltransferase</fullName>
    </submittedName>
</protein>
<sequence>MSVLERLAVNETATCYGRGRDAGPVRTLVVSTEASRRLLTSPALVGGPYRDLLATAVSQAVAIAASADARLATAMTDSPADVLVILRGGLTFALTEVLGTPGRPPTVSFIGTDRGQGGATTVCYERWEAAHGFLALGDIVATGGTARVALEAARGWYAGRDAPRHVLVVSVAAAPGLEAMRRSLAELQRDGAGTATIVALEAAFGLPAEPFPGIPQDHYDFLRSGYRPTPEFELARLAEGGSLFEKCAVYDGGLRAFSPDVHLRGRADWWRQLSQNEDLSLYDLGRAVAGLDEFDRPYAAWLSSLHYHADATTLQRIYELGRIAVELARGTSVRQYGTAAIAPSAENAQNTKGR</sequence>
<dbReference type="CDD" id="cd06223">
    <property type="entry name" value="PRTases_typeI"/>
    <property type="match status" value="1"/>
</dbReference>
<dbReference type="RefSeq" id="WP_131943453.1">
    <property type="nucleotide sequence ID" value="NZ_BAAAMX010000012.1"/>
</dbReference>
<comment type="caution">
    <text evidence="1">The sequence shown here is derived from an EMBL/GenBank/DDBJ whole genome shotgun (WGS) entry which is preliminary data.</text>
</comment>
<proteinExistence type="predicted"/>
<dbReference type="AlphaFoldDB" id="A0A4R4NJX3"/>
<keyword evidence="1" id="KW-0328">Glycosyltransferase</keyword>
<evidence type="ECO:0000313" key="1">
    <source>
        <dbReference type="EMBL" id="TDC09395.1"/>
    </source>
</evidence>
<dbReference type="EMBL" id="SMJW01000197">
    <property type="protein sequence ID" value="TDC09395.1"/>
    <property type="molecule type" value="Genomic_DNA"/>
</dbReference>
<accession>A0A4R4NJX3</accession>
<reference evidence="1 2" key="1">
    <citation type="submission" date="2019-03" db="EMBL/GenBank/DDBJ databases">
        <title>Draft genome sequences of novel Actinobacteria.</title>
        <authorList>
            <person name="Sahin N."/>
            <person name="Ay H."/>
            <person name="Saygin H."/>
        </authorList>
    </citation>
    <scope>NUCLEOTIDE SEQUENCE [LARGE SCALE GENOMIC DNA]</scope>
    <source>
        <strain evidence="1 2">DSM 45347</strain>
    </source>
</reference>
<evidence type="ECO:0000313" key="2">
    <source>
        <dbReference type="Proteomes" id="UP000295431"/>
    </source>
</evidence>
<gene>
    <name evidence="1" type="ORF">E1284_29610</name>
</gene>
<organism evidence="1 2">
    <name type="scientific">Actinomadura bangladeshensis</name>
    <dbReference type="NCBI Taxonomy" id="453573"/>
    <lineage>
        <taxon>Bacteria</taxon>
        <taxon>Bacillati</taxon>
        <taxon>Actinomycetota</taxon>
        <taxon>Actinomycetes</taxon>
        <taxon>Streptosporangiales</taxon>
        <taxon>Thermomonosporaceae</taxon>
        <taxon>Actinomadura</taxon>
    </lineage>
</organism>
<dbReference type="GO" id="GO:0016757">
    <property type="term" value="F:glycosyltransferase activity"/>
    <property type="evidence" value="ECO:0007669"/>
    <property type="project" value="UniProtKB-KW"/>
</dbReference>
<keyword evidence="1" id="KW-0808">Transferase</keyword>
<dbReference type="Proteomes" id="UP000295431">
    <property type="component" value="Unassembled WGS sequence"/>
</dbReference>